<dbReference type="PROSITE" id="PS50105">
    <property type="entry name" value="SAM_DOMAIN"/>
    <property type="match status" value="1"/>
</dbReference>
<feature type="compositionally biased region" description="Low complexity" evidence="1">
    <location>
        <begin position="615"/>
        <end position="627"/>
    </location>
</feature>
<feature type="compositionally biased region" description="Basic and acidic residues" evidence="1">
    <location>
        <begin position="1470"/>
        <end position="1479"/>
    </location>
</feature>
<feature type="region of interest" description="Disordered" evidence="1">
    <location>
        <begin position="615"/>
        <end position="661"/>
    </location>
</feature>
<dbReference type="Proteomes" id="UP000001357">
    <property type="component" value="Unassembled WGS sequence"/>
</dbReference>
<evidence type="ECO:0000313" key="4">
    <source>
        <dbReference type="Proteomes" id="UP000001357"/>
    </source>
</evidence>
<feature type="region of interest" description="Disordered" evidence="1">
    <location>
        <begin position="1024"/>
        <end position="1103"/>
    </location>
</feature>
<feature type="compositionally biased region" description="Basic and acidic residues" evidence="1">
    <location>
        <begin position="1043"/>
        <end position="1052"/>
    </location>
</feature>
<evidence type="ECO:0000313" key="3">
    <source>
        <dbReference type="EMBL" id="EDQ84591.1"/>
    </source>
</evidence>
<dbReference type="KEGG" id="mbr:MONBRDRAFT_39221"/>
<dbReference type="InterPro" id="IPR001660">
    <property type="entry name" value="SAM"/>
</dbReference>
<feature type="region of interest" description="Disordered" evidence="1">
    <location>
        <begin position="1180"/>
        <end position="1303"/>
    </location>
</feature>
<feature type="compositionally biased region" description="Pro residues" evidence="1">
    <location>
        <begin position="780"/>
        <end position="792"/>
    </location>
</feature>
<gene>
    <name evidence="3" type="ORF">MONBRDRAFT_39221</name>
</gene>
<feature type="region of interest" description="Disordered" evidence="1">
    <location>
        <begin position="400"/>
        <end position="441"/>
    </location>
</feature>
<dbReference type="RefSeq" id="XP_001750618.1">
    <property type="nucleotide sequence ID" value="XM_001750566.1"/>
</dbReference>
<dbReference type="EMBL" id="CH991584">
    <property type="protein sequence ID" value="EDQ84591.1"/>
    <property type="molecule type" value="Genomic_DNA"/>
</dbReference>
<evidence type="ECO:0000259" key="2">
    <source>
        <dbReference type="PROSITE" id="PS50105"/>
    </source>
</evidence>
<feature type="region of interest" description="Disordered" evidence="1">
    <location>
        <begin position="1533"/>
        <end position="1559"/>
    </location>
</feature>
<feature type="compositionally biased region" description="Low complexity" evidence="1">
    <location>
        <begin position="1401"/>
        <end position="1415"/>
    </location>
</feature>
<feature type="region of interest" description="Disordered" evidence="1">
    <location>
        <begin position="1315"/>
        <end position="1334"/>
    </location>
</feature>
<accession>A9VD01</accession>
<name>A9VD01_MONBE</name>
<feature type="domain" description="SAM" evidence="2">
    <location>
        <begin position="538"/>
        <end position="607"/>
    </location>
</feature>
<dbReference type="GeneID" id="5895867"/>
<feature type="region of interest" description="Disordered" evidence="1">
    <location>
        <begin position="770"/>
        <end position="862"/>
    </location>
</feature>
<feature type="region of interest" description="Disordered" evidence="1">
    <location>
        <begin position="1378"/>
        <end position="1429"/>
    </location>
</feature>
<organism evidence="3 4">
    <name type="scientific">Monosiga brevicollis</name>
    <name type="common">Choanoflagellate</name>
    <dbReference type="NCBI Taxonomy" id="81824"/>
    <lineage>
        <taxon>Eukaryota</taxon>
        <taxon>Choanoflagellata</taxon>
        <taxon>Craspedida</taxon>
        <taxon>Salpingoecidae</taxon>
        <taxon>Monosiga</taxon>
    </lineage>
</organism>
<feature type="compositionally biased region" description="Acidic residues" evidence="1">
    <location>
        <begin position="644"/>
        <end position="653"/>
    </location>
</feature>
<protein>
    <recommendedName>
        <fullName evidence="2">SAM domain-containing protein</fullName>
    </recommendedName>
</protein>
<feature type="region of interest" description="Disordered" evidence="1">
    <location>
        <begin position="493"/>
        <end position="519"/>
    </location>
</feature>
<dbReference type="Gene3D" id="1.10.150.50">
    <property type="entry name" value="Transcription Factor, Ets-1"/>
    <property type="match status" value="1"/>
</dbReference>
<feature type="compositionally biased region" description="Low complexity" evidence="1">
    <location>
        <begin position="1250"/>
        <end position="1263"/>
    </location>
</feature>
<dbReference type="InParanoid" id="A9VD01"/>
<feature type="compositionally biased region" description="Acidic residues" evidence="1">
    <location>
        <begin position="1491"/>
        <end position="1503"/>
    </location>
</feature>
<reference evidence="3 4" key="1">
    <citation type="journal article" date="2008" name="Nature">
        <title>The genome of the choanoflagellate Monosiga brevicollis and the origin of metazoans.</title>
        <authorList>
            <consortium name="JGI Sequencing"/>
            <person name="King N."/>
            <person name="Westbrook M.J."/>
            <person name="Young S.L."/>
            <person name="Kuo A."/>
            <person name="Abedin M."/>
            <person name="Chapman J."/>
            <person name="Fairclough S."/>
            <person name="Hellsten U."/>
            <person name="Isogai Y."/>
            <person name="Letunic I."/>
            <person name="Marr M."/>
            <person name="Pincus D."/>
            <person name="Putnam N."/>
            <person name="Rokas A."/>
            <person name="Wright K.J."/>
            <person name="Zuzow R."/>
            <person name="Dirks W."/>
            <person name="Good M."/>
            <person name="Goodstein D."/>
            <person name="Lemons D."/>
            <person name="Li W."/>
            <person name="Lyons J.B."/>
            <person name="Morris A."/>
            <person name="Nichols S."/>
            <person name="Richter D.J."/>
            <person name="Salamov A."/>
            <person name="Bork P."/>
            <person name="Lim W.A."/>
            <person name="Manning G."/>
            <person name="Miller W.T."/>
            <person name="McGinnis W."/>
            <person name="Shapiro H."/>
            <person name="Tjian R."/>
            <person name="Grigoriev I.V."/>
            <person name="Rokhsar D."/>
        </authorList>
    </citation>
    <scope>NUCLEOTIDE SEQUENCE [LARGE SCALE GENOMIC DNA]</scope>
    <source>
        <strain evidence="4">MX1 / ATCC 50154</strain>
    </source>
</reference>
<feature type="region of interest" description="Disordered" evidence="1">
    <location>
        <begin position="1455"/>
        <end position="1507"/>
    </location>
</feature>
<dbReference type="InterPro" id="IPR013761">
    <property type="entry name" value="SAM/pointed_sf"/>
</dbReference>
<sequence>MNEVSQVLTLPCGLGPLKPCSAFADMGTHERYWAPSRRERAMFALATKSAGPLKWLGPAVDFFCAYPSLDQVQAYVLDRRDQPNAAVLRCMAYRCISEVMGQAADQECRDWLKGEANAWPIAHEQLYDQRRTQAFSPTNERLRLLQQLADFFATQPSMEEVLAYVCRERRSNSFLNVLTRISGAYLCHVWARIPYAEPRPLHVWLIRHIWLGPEESVINVSAAWPDELRHMCRFELRLLKLYYYKAEPVKAKQLDQHLGQWSCRNIFVYAVRTSRALELMRYRVCSPTPPPECKFMCAETEAEHLDHQPQDTYGDVYSANATVLAAPPNDQYGTIADQYASPETAYGVIEDQGWKQEHVYGDPNQQGGDHDNPHPPAVNYGQHLTPEKAAELFGQILNSTGQRQQAHPSGDDDTYDVVPRPRPVVSDAPRPPLNRVGRAHTAQPLSANYVAPATLTGSRYGRASTERPLPPVPAAAAGRTLLLDADDQVYDPTYAQSSTDANDDTYIPSGGDRDGFRRPTFVRNVPQTAGLAFDPRQWETSDVLRWLKLHQLDDFKEKFYNNGFVGRQIIALRAEDFNEHGFTLERCMDLKGHLADLRQRVADIKAQARAGSQAAAAASGVSVAGPRAKPPPPTRNSSLRDDASEAAEQEGEEAIYGAPSNTLAPQVLMNMPTLAERSVATPGEEDWHPSQAVALVRPPRATAVLTQQEEYTALPSAASAGPEEEEYAVLPRAQATAINQPEEEYSVLPTASISHSTAAVTAVQASEEEYTALPAGPVRRAPPPVKPRPRPTSEPLGSQARPQVAVKPRAGTAVPSDPNPTALGIYEVPSNTSSRHDSHQSSFRGETPSPSRPVLSSRKASVDATVPEEALYGDPALGIQPNLGNDMVGGMDAENPESYGEAITQGAADPEPVYHEELLDDYEHPRDSASIPDYGSELPVYHEYSYPYNVNRMKEIADHDYTVVDAYDYSTVDEHHELRAAPGQVMTDDGVIYGAPSSDYDPGYGDVRDFGAARHLAENEVTYGTGHHEIRVQVPPPLPAQRPKSEQRHRQQQEQQEQQQEGSEESKAPPVPAPRPRPTPRPRPGPRGVINTLATATPPTSEDAYEPLAVTEAPMRPTSTSTEAATATNDIPVEETRHESLYGDQHIIAAIVNESENDTDSADLEDVEEVVARRSIVQPASSDQHVVRAGYHQPTSLQQEMLYAEPSAVLSQSDGTLPEDDKHDGDRGDDIAAAGSDEKEPFLPSDHSASELASEASEMGLASDSGDPVQETAMPVSQAMAGDTATPSELDQAEAIEPEEGHELEPVALLDRDEPYENLSGDADPVTGQVHSGGIIDDLPYQNLSSSASGQVAAGTLDGDFEEVDRSVVIIDDDAYENLKDDPGALGLELAPDSEDEAELSEAAGSSSARASMDATAGMPTPPPAHLGVQLANAGLDTSTVAINRDEPYENLKEGVQPHEVGLNDNDEIDSPKIDHNEGYENLPDAVSGDMPDEASQAEEAGEAEVPTAILTADDLEAYQNQEAIVSHYGTIGQGAEDSAVTPDMSGSTESEDEDEAFVGVSIRADGVYETIA</sequence>
<keyword evidence="4" id="KW-1185">Reference proteome</keyword>
<feature type="compositionally biased region" description="Pro residues" evidence="1">
    <location>
        <begin position="1069"/>
        <end position="1085"/>
    </location>
</feature>
<feature type="region of interest" description="Disordered" evidence="1">
    <location>
        <begin position="358"/>
        <end position="381"/>
    </location>
</feature>
<feature type="compositionally biased region" description="Basic and acidic residues" evidence="1">
    <location>
        <begin position="1219"/>
        <end position="1241"/>
    </location>
</feature>
<evidence type="ECO:0000256" key="1">
    <source>
        <dbReference type="SAM" id="MobiDB-lite"/>
    </source>
</evidence>
<dbReference type="SUPFAM" id="SSF47769">
    <property type="entry name" value="SAM/Pointed domain"/>
    <property type="match status" value="1"/>
</dbReference>
<proteinExistence type="predicted"/>